<organism evidence="3 4">
    <name type="scientific">Porites lobata</name>
    <dbReference type="NCBI Taxonomy" id="104759"/>
    <lineage>
        <taxon>Eukaryota</taxon>
        <taxon>Metazoa</taxon>
        <taxon>Cnidaria</taxon>
        <taxon>Anthozoa</taxon>
        <taxon>Hexacorallia</taxon>
        <taxon>Scleractinia</taxon>
        <taxon>Fungiina</taxon>
        <taxon>Poritidae</taxon>
        <taxon>Porites</taxon>
    </lineage>
</organism>
<dbReference type="EMBL" id="CALNXK010000305">
    <property type="protein sequence ID" value="CAH3181755.1"/>
    <property type="molecule type" value="Genomic_DNA"/>
</dbReference>
<evidence type="ECO:0000256" key="1">
    <source>
        <dbReference type="SAM" id="Coils"/>
    </source>
</evidence>
<feature type="coiled-coil region" evidence="1">
    <location>
        <begin position="152"/>
        <end position="195"/>
    </location>
</feature>
<evidence type="ECO:0000256" key="2">
    <source>
        <dbReference type="SAM" id="MobiDB-lite"/>
    </source>
</evidence>
<feature type="region of interest" description="Disordered" evidence="2">
    <location>
        <begin position="13"/>
        <end position="36"/>
    </location>
</feature>
<name>A0ABN8RQI4_9CNID</name>
<proteinExistence type="predicted"/>
<comment type="caution">
    <text evidence="3">The sequence shown here is derived from an EMBL/GenBank/DDBJ whole genome shotgun (WGS) entry which is preliminary data.</text>
</comment>
<evidence type="ECO:0000313" key="3">
    <source>
        <dbReference type="EMBL" id="CAH3181755.1"/>
    </source>
</evidence>
<reference evidence="3 4" key="1">
    <citation type="submission" date="2022-05" db="EMBL/GenBank/DDBJ databases">
        <authorList>
            <consortium name="Genoscope - CEA"/>
            <person name="William W."/>
        </authorList>
    </citation>
    <scope>NUCLEOTIDE SEQUENCE [LARGE SCALE GENOMIC DNA]</scope>
</reference>
<keyword evidence="4" id="KW-1185">Reference proteome</keyword>
<sequence length="217" mass="24532">MSHVVQEANLSCSAGKNGQSVRRSSTRSRRPNSSLDQEAVAVERIRDLRKRRGGIASLFQRFTDAHEEYNAALIDESQRQESAVYFADIESSLNFFCQTVNDWLRVTEIRIQDLDVTPDDSVSQLGLRNRKRSGCGSAYSRSSRASSISVARAKEAARIAELQAEVHALKQRQLIHETELRLKREELDLQFKKDQLTLEAEFKKAVARESAYAKADS</sequence>
<protein>
    <submittedName>
        <fullName evidence="3">Uncharacterized protein</fullName>
    </submittedName>
</protein>
<keyword evidence="1" id="KW-0175">Coiled coil</keyword>
<feature type="non-terminal residue" evidence="3">
    <location>
        <position position="217"/>
    </location>
</feature>
<accession>A0ABN8RQI4</accession>
<dbReference type="Proteomes" id="UP001159405">
    <property type="component" value="Unassembled WGS sequence"/>
</dbReference>
<evidence type="ECO:0000313" key="4">
    <source>
        <dbReference type="Proteomes" id="UP001159405"/>
    </source>
</evidence>
<gene>
    <name evidence="3" type="ORF">PLOB_00025839</name>
</gene>